<feature type="transmembrane region" description="Helical" evidence="7">
    <location>
        <begin position="91"/>
        <end position="108"/>
    </location>
</feature>
<evidence type="ECO:0000256" key="6">
    <source>
        <dbReference type="ARBA" id="ARBA00023136"/>
    </source>
</evidence>
<evidence type="ECO:0000256" key="1">
    <source>
        <dbReference type="ARBA" id="ARBA00004141"/>
    </source>
</evidence>
<dbReference type="NCBIfam" id="TIGR03025">
    <property type="entry name" value="EPS_sugtrans"/>
    <property type="match status" value="1"/>
</dbReference>
<dbReference type="GO" id="GO:0016780">
    <property type="term" value="F:phosphotransferase activity, for other substituted phosphate groups"/>
    <property type="evidence" value="ECO:0007669"/>
    <property type="project" value="TreeGrafter"/>
</dbReference>
<dbReference type="InterPro" id="IPR003362">
    <property type="entry name" value="Bact_transf"/>
</dbReference>
<feature type="domain" description="Bacterial sugar transferase" evidence="8">
    <location>
        <begin position="280"/>
        <end position="462"/>
    </location>
</feature>
<dbReference type="Gene3D" id="3.40.50.720">
    <property type="entry name" value="NAD(P)-binding Rossmann-like Domain"/>
    <property type="match status" value="1"/>
</dbReference>
<evidence type="ECO:0000313" key="10">
    <source>
        <dbReference type="Proteomes" id="UP000247591"/>
    </source>
</evidence>
<sequence length="467" mass="52994">MPPSTSSRLDAPVNRRFKSQVSDRKYFLTRRRTDVGLPILDFVIVIVGLLVISETMIVILLGPLIVVALVELSGNYRAKITLSALNDLPRLAAACFAATFTITALFEIDANVQRVLLLSMYVTVILFVVRLAYYSLRRRRRRKSLKARSRTVVVGGGVVAAELLESIAEYPELGMEPVAVVDGDPMYDADHLRVPVFSGRPLREIVESEDIHTVIVAFRNAPDSTLVSALRECDKLDCEIFLVPRLFEFVHLTSDMDRIHTVPLIRVRRHIYRTWFWNFKRLFDFTLSGLALVALSPILGVTALAVYLSDRTAPIIFSQVRVGRNGDEFTLFKFRSMRPVAPTTSDQDWRPDKDNRVNFVGKLIRKTSIDELPQLWNVVKGDMSLVGPRPERPHFVNQFKDSVPSYRDRHRVNVGLTGWAAIHGLRGDTSIDDRALYDNFYIENWSVWLDIKIIILTIRAVIRGTGS</sequence>
<evidence type="ECO:0000313" key="9">
    <source>
        <dbReference type="EMBL" id="PYE20212.1"/>
    </source>
</evidence>
<gene>
    <name evidence="9" type="ORF">DFR67_102350</name>
</gene>
<dbReference type="Pfam" id="PF13727">
    <property type="entry name" value="CoA_binding_3"/>
    <property type="match status" value="1"/>
</dbReference>
<keyword evidence="6 7" id="KW-0472">Membrane</keyword>
<dbReference type="GO" id="GO:0016020">
    <property type="term" value="C:membrane"/>
    <property type="evidence" value="ECO:0007669"/>
    <property type="project" value="UniProtKB-SubCell"/>
</dbReference>
<feature type="transmembrane region" description="Helical" evidence="7">
    <location>
        <begin position="42"/>
        <end position="70"/>
    </location>
</feature>
<keyword evidence="5 7" id="KW-1133">Transmembrane helix</keyword>
<dbReference type="AlphaFoldDB" id="A0A318RTA8"/>
<name>A0A318RTA8_WILLI</name>
<keyword evidence="4 7" id="KW-0812">Transmembrane</keyword>
<evidence type="ECO:0000256" key="7">
    <source>
        <dbReference type="SAM" id="Phobius"/>
    </source>
</evidence>
<dbReference type="RefSeq" id="WP_110468205.1">
    <property type="nucleotide sequence ID" value="NZ_QJSP01000002.1"/>
</dbReference>
<accession>A0A318RTA8</accession>
<feature type="transmembrane region" description="Helical" evidence="7">
    <location>
        <begin position="114"/>
        <end position="136"/>
    </location>
</feature>
<feature type="transmembrane region" description="Helical" evidence="7">
    <location>
        <begin position="282"/>
        <end position="308"/>
    </location>
</feature>
<protein>
    <submittedName>
        <fullName evidence="9">Exopolysaccharide biosynthesis polyprenyl glycosylphosphotransferase</fullName>
    </submittedName>
</protein>
<comment type="similarity">
    <text evidence="2">Belongs to the bacterial sugar transferase family.</text>
</comment>
<organism evidence="9 10">
    <name type="scientific">Williamsia limnetica</name>
    <dbReference type="NCBI Taxonomy" id="882452"/>
    <lineage>
        <taxon>Bacteria</taxon>
        <taxon>Bacillati</taxon>
        <taxon>Actinomycetota</taxon>
        <taxon>Actinomycetes</taxon>
        <taxon>Mycobacteriales</taxon>
        <taxon>Nocardiaceae</taxon>
        <taxon>Williamsia</taxon>
    </lineage>
</organism>
<keyword evidence="3 9" id="KW-0808">Transferase</keyword>
<dbReference type="Proteomes" id="UP000247591">
    <property type="component" value="Unassembled WGS sequence"/>
</dbReference>
<dbReference type="OrthoDB" id="9808602at2"/>
<comment type="caution">
    <text evidence="9">The sequence shown here is derived from an EMBL/GenBank/DDBJ whole genome shotgun (WGS) entry which is preliminary data.</text>
</comment>
<dbReference type="PANTHER" id="PTHR30576">
    <property type="entry name" value="COLANIC BIOSYNTHESIS UDP-GLUCOSE LIPID CARRIER TRANSFERASE"/>
    <property type="match status" value="1"/>
</dbReference>
<evidence type="ECO:0000256" key="2">
    <source>
        <dbReference type="ARBA" id="ARBA00006464"/>
    </source>
</evidence>
<evidence type="ECO:0000256" key="3">
    <source>
        <dbReference type="ARBA" id="ARBA00022679"/>
    </source>
</evidence>
<dbReference type="Pfam" id="PF02397">
    <property type="entry name" value="Bac_transf"/>
    <property type="match status" value="1"/>
</dbReference>
<keyword evidence="10" id="KW-1185">Reference proteome</keyword>
<dbReference type="EMBL" id="QJSP01000002">
    <property type="protein sequence ID" value="PYE20212.1"/>
    <property type="molecule type" value="Genomic_DNA"/>
</dbReference>
<reference evidence="9 10" key="1">
    <citation type="submission" date="2018-06" db="EMBL/GenBank/DDBJ databases">
        <title>Genomic Encyclopedia of Type Strains, Phase IV (KMG-IV): sequencing the most valuable type-strain genomes for metagenomic binning, comparative biology and taxonomic classification.</title>
        <authorList>
            <person name="Goeker M."/>
        </authorList>
    </citation>
    <scope>NUCLEOTIDE SEQUENCE [LARGE SCALE GENOMIC DNA]</scope>
    <source>
        <strain evidence="9 10">DSM 45521</strain>
    </source>
</reference>
<evidence type="ECO:0000256" key="5">
    <source>
        <dbReference type="ARBA" id="ARBA00022989"/>
    </source>
</evidence>
<dbReference type="InterPro" id="IPR017475">
    <property type="entry name" value="EPS_sugar_tfrase"/>
</dbReference>
<proteinExistence type="inferred from homology"/>
<evidence type="ECO:0000256" key="4">
    <source>
        <dbReference type="ARBA" id="ARBA00022692"/>
    </source>
</evidence>
<dbReference type="PANTHER" id="PTHR30576:SF0">
    <property type="entry name" value="UNDECAPRENYL-PHOSPHATE N-ACETYLGALACTOSAMINYL 1-PHOSPHATE TRANSFERASE-RELATED"/>
    <property type="match status" value="1"/>
</dbReference>
<evidence type="ECO:0000259" key="8">
    <source>
        <dbReference type="Pfam" id="PF02397"/>
    </source>
</evidence>
<comment type="subcellular location">
    <subcellularLocation>
        <location evidence="1">Membrane</location>
        <topology evidence="1">Multi-pass membrane protein</topology>
    </subcellularLocation>
</comment>